<dbReference type="EMBL" id="VKHP01000015">
    <property type="protein sequence ID" value="NEU95492.1"/>
    <property type="molecule type" value="Genomic_DNA"/>
</dbReference>
<evidence type="ECO:0000256" key="3">
    <source>
        <dbReference type="RuleBase" id="RU000363"/>
    </source>
</evidence>
<dbReference type="InterPro" id="IPR036291">
    <property type="entry name" value="NAD(P)-bd_dom_sf"/>
</dbReference>
<accession>A0A6P1BDA2</accession>
<organism evidence="5 6">
    <name type="scientific">Bradyrhizobium uaiense</name>
    <dbReference type="NCBI Taxonomy" id="2594946"/>
    <lineage>
        <taxon>Bacteria</taxon>
        <taxon>Pseudomonadati</taxon>
        <taxon>Pseudomonadota</taxon>
        <taxon>Alphaproteobacteria</taxon>
        <taxon>Hyphomicrobiales</taxon>
        <taxon>Nitrobacteraceae</taxon>
        <taxon>Bradyrhizobium</taxon>
    </lineage>
</organism>
<dbReference type="PRINTS" id="PR00081">
    <property type="entry name" value="GDHRDH"/>
</dbReference>
<evidence type="ECO:0000256" key="1">
    <source>
        <dbReference type="ARBA" id="ARBA00006484"/>
    </source>
</evidence>
<name>A0A6P1BDA2_9BRAD</name>
<gene>
    <name evidence="5" type="ORF">FNJ47_06505</name>
</gene>
<feature type="compositionally biased region" description="Basic residues" evidence="4">
    <location>
        <begin position="89"/>
        <end position="99"/>
    </location>
</feature>
<comment type="caution">
    <text evidence="5">The sequence shown here is derived from an EMBL/GenBank/DDBJ whole genome shotgun (WGS) entry which is preliminary data.</text>
</comment>
<dbReference type="SUPFAM" id="SSF51735">
    <property type="entry name" value="NAD(P)-binding Rossmann-fold domains"/>
    <property type="match status" value="1"/>
</dbReference>
<feature type="region of interest" description="Disordered" evidence="4">
    <location>
        <begin position="79"/>
        <end position="119"/>
    </location>
</feature>
<dbReference type="PANTHER" id="PTHR24320:SF272">
    <property type="entry name" value="NAD(P)-BINDING ROSSMANN-FOLD SUPERFAMILY PROTEIN"/>
    <property type="match status" value="1"/>
</dbReference>
<dbReference type="AlphaFoldDB" id="A0A6P1BDA2"/>
<dbReference type="InterPro" id="IPR002347">
    <property type="entry name" value="SDR_fam"/>
</dbReference>
<evidence type="ECO:0000256" key="4">
    <source>
        <dbReference type="SAM" id="MobiDB-lite"/>
    </source>
</evidence>
<protein>
    <submittedName>
        <fullName evidence="5">SDR family NAD(P)-dependent oxidoreductase</fullName>
    </submittedName>
</protein>
<dbReference type="Gene3D" id="3.40.50.720">
    <property type="entry name" value="NAD(P)-binding Rossmann-like Domain"/>
    <property type="match status" value="1"/>
</dbReference>
<keyword evidence="2" id="KW-0560">Oxidoreductase</keyword>
<evidence type="ECO:0000256" key="2">
    <source>
        <dbReference type="ARBA" id="ARBA00023002"/>
    </source>
</evidence>
<proteinExistence type="inferred from homology"/>
<comment type="similarity">
    <text evidence="1 3">Belongs to the short-chain dehydrogenases/reductases (SDR) family.</text>
</comment>
<dbReference type="PRINTS" id="PR00080">
    <property type="entry name" value="SDRFAMILY"/>
</dbReference>
<keyword evidence="6" id="KW-1185">Reference proteome</keyword>
<dbReference type="Proteomes" id="UP000468531">
    <property type="component" value="Unassembled WGS sequence"/>
</dbReference>
<evidence type="ECO:0000313" key="5">
    <source>
        <dbReference type="EMBL" id="NEU95492.1"/>
    </source>
</evidence>
<dbReference type="GO" id="GO:0016491">
    <property type="term" value="F:oxidoreductase activity"/>
    <property type="evidence" value="ECO:0007669"/>
    <property type="project" value="UniProtKB-KW"/>
</dbReference>
<dbReference type="PANTHER" id="PTHR24320">
    <property type="entry name" value="RETINOL DEHYDROGENASE"/>
    <property type="match status" value="1"/>
</dbReference>
<sequence>MILQPTLRTRSAGGSISNTFDAAVWANFVEEINVWMLTSLLSARVSGFPERTKRLRLLNLGRGKKTLLSVMRGHLARADGDRVHGPCQRGRKCRGRRQGHGQSRAKSEGHRRGRGAAAGPVRSRVYQPVRFVQAGRPLDILINNAGVYAPPETRDRRGYDMQFATNFLGPFQLTLGLWEPLKRSGNARVVNLSSIGHMFSGVDFADLHFDKRPYDPMLAYGQSKSAVALLSMQLDTIGAEHGIRAFSEHPGGIATELARHMSDAELAAREQVRGEDGKLSVPEGFKSAEQGAATSIWCATSPRLNGVGGVYCEDFDIAKPVPND</sequence>
<evidence type="ECO:0000313" key="6">
    <source>
        <dbReference type="Proteomes" id="UP000468531"/>
    </source>
</evidence>
<dbReference type="Pfam" id="PF00106">
    <property type="entry name" value="adh_short"/>
    <property type="match status" value="1"/>
</dbReference>
<reference evidence="5 6" key="1">
    <citation type="journal article" date="2020" name="Arch. Microbiol.">
        <title>Bradyrhizobium uaiense sp. nov., a new highly efficient cowpea symbiont.</title>
        <authorList>
            <person name="Cabral Michel D."/>
            <person name="Azarias Guimaraes A."/>
            <person name="Martins da Costa E."/>
            <person name="Soares de Carvalho T."/>
            <person name="Balsanelli E."/>
            <person name="Willems A."/>
            <person name="Maltempi de Souza E."/>
            <person name="de Souza Moreira F.M."/>
        </authorList>
    </citation>
    <scope>NUCLEOTIDE SEQUENCE [LARGE SCALE GENOMIC DNA]</scope>
    <source>
        <strain evidence="5 6">UFLA 03-164</strain>
    </source>
</reference>